<evidence type="ECO:0000313" key="3">
    <source>
        <dbReference type="EMBL" id="QIM54139.1"/>
    </source>
</evidence>
<feature type="domain" description="HTH lysR-type" evidence="1">
    <location>
        <begin position="32"/>
        <end position="90"/>
    </location>
</feature>
<gene>
    <name evidence="3" type="ORF">G9Q37_19275</name>
</gene>
<dbReference type="Proteomes" id="UP000503162">
    <property type="component" value="Chromosome"/>
</dbReference>
<dbReference type="AlphaFoldDB" id="A0A6G8ILZ5"/>
<dbReference type="InterPro" id="IPR036390">
    <property type="entry name" value="WH_DNA-bd_sf"/>
</dbReference>
<dbReference type="SUPFAM" id="SSF46785">
    <property type="entry name" value="Winged helix' DNA-binding domain"/>
    <property type="match status" value="1"/>
</dbReference>
<dbReference type="PANTHER" id="PTHR38431">
    <property type="entry name" value="BLL2305 PROTEIN"/>
    <property type="match status" value="1"/>
</dbReference>
<dbReference type="Pfam" id="PF12727">
    <property type="entry name" value="PBP_like"/>
    <property type="match status" value="1"/>
</dbReference>
<dbReference type="PANTHER" id="PTHR38431:SF1">
    <property type="entry name" value="BLL2305 PROTEIN"/>
    <property type="match status" value="1"/>
</dbReference>
<dbReference type="Gene3D" id="1.10.10.10">
    <property type="entry name" value="Winged helix-like DNA-binding domain superfamily/Winged helix DNA-binding domain"/>
    <property type="match status" value="1"/>
</dbReference>
<dbReference type="RefSeq" id="WP_166229823.1">
    <property type="nucleotide sequence ID" value="NZ_CP049989.1"/>
</dbReference>
<evidence type="ECO:0000313" key="4">
    <source>
        <dbReference type="Proteomes" id="UP000503162"/>
    </source>
</evidence>
<protein>
    <submittedName>
        <fullName evidence="3">Helix-turn-helix transcriptional regulator</fullName>
    </submittedName>
</protein>
<feature type="domain" description="PBP" evidence="2">
    <location>
        <begin position="146"/>
        <end position="332"/>
    </location>
</feature>
<dbReference type="InterPro" id="IPR024370">
    <property type="entry name" value="PBP_domain"/>
</dbReference>
<name>A0A6G8ILZ5_9BURK</name>
<sequence>MPARPAAALHVSLHPHWRVGRSETDTLDATALLDLLATVQGTGSIAQAGRELGLSYRHAWGLLQQAEALFGQPLLMRGRGRGSALTELGEKLVWADARIGARLQPLLESLASELEGELGRVQRRTRAVPRLHASHGFAVAALREQLAAREVAVEVRYRNSLEAVAALAHGECELAGFHVPLGAFEAEAAARYRAWLQPERHRLVHLAVRTQGLFVAPGNPLGLRGLADLGRPGLRFVNRPEGSGTRVLTELLLQRQGLAARAVSGWDNTELTHAAVAAYVASGMADVGVGVQTAAQRFGLHFIPLLRERYFFAVPADALQRDAFKPVLAVLRSPAFRARVAALKGYEAAQTGQVLTLGEAFGA</sequence>
<dbReference type="InterPro" id="IPR000847">
    <property type="entry name" value="LysR_HTH_N"/>
</dbReference>
<reference evidence="3 4" key="1">
    <citation type="submission" date="2020-03" db="EMBL/GenBank/DDBJ databases">
        <title>Hydrogenophaga sp. nov. isolated from cyanobacterial mat.</title>
        <authorList>
            <person name="Thorat V."/>
            <person name="Kirdat K."/>
            <person name="Tiwarekar B."/>
            <person name="Costa E.D."/>
            <person name="Yadav A."/>
        </authorList>
    </citation>
    <scope>NUCLEOTIDE SEQUENCE [LARGE SCALE GENOMIC DNA]</scope>
    <source>
        <strain evidence="3 4">BA0156</strain>
    </source>
</reference>
<organism evidence="3 4">
    <name type="scientific">Hydrogenophaga crocea</name>
    <dbReference type="NCBI Taxonomy" id="2716225"/>
    <lineage>
        <taxon>Bacteria</taxon>
        <taxon>Pseudomonadati</taxon>
        <taxon>Pseudomonadota</taxon>
        <taxon>Betaproteobacteria</taxon>
        <taxon>Burkholderiales</taxon>
        <taxon>Comamonadaceae</taxon>
        <taxon>Hydrogenophaga</taxon>
    </lineage>
</organism>
<dbReference type="SUPFAM" id="SSF53850">
    <property type="entry name" value="Periplasmic binding protein-like II"/>
    <property type="match status" value="1"/>
</dbReference>
<dbReference type="KEGG" id="hcz:G9Q37_19275"/>
<keyword evidence="4" id="KW-1185">Reference proteome</keyword>
<accession>A0A6G8ILZ5</accession>
<dbReference type="InterPro" id="IPR036388">
    <property type="entry name" value="WH-like_DNA-bd_sf"/>
</dbReference>
<proteinExistence type="predicted"/>
<dbReference type="Pfam" id="PF00126">
    <property type="entry name" value="HTH_1"/>
    <property type="match status" value="1"/>
</dbReference>
<evidence type="ECO:0000259" key="1">
    <source>
        <dbReference type="Pfam" id="PF00126"/>
    </source>
</evidence>
<evidence type="ECO:0000259" key="2">
    <source>
        <dbReference type="Pfam" id="PF12727"/>
    </source>
</evidence>
<dbReference type="GO" id="GO:0003700">
    <property type="term" value="F:DNA-binding transcription factor activity"/>
    <property type="evidence" value="ECO:0007669"/>
    <property type="project" value="InterPro"/>
</dbReference>
<dbReference type="EMBL" id="CP049989">
    <property type="protein sequence ID" value="QIM54139.1"/>
    <property type="molecule type" value="Genomic_DNA"/>
</dbReference>